<dbReference type="Pfam" id="PF23189">
    <property type="entry name" value="UPF0261_C"/>
    <property type="match status" value="1"/>
</dbReference>
<gene>
    <name evidence="4" type="ORF">FBZ82_104276</name>
</gene>
<name>A0A560BC05_AZOBR</name>
<dbReference type="Gene3D" id="3.40.50.12030">
    <property type="entry name" value="Uncharacterised protein family UPF0261, NC domain"/>
    <property type="match status" value="1"/>
</dbReference>
<dbReference type="NCBIfam" id="NF002674">
    <property type="entry name" value="PRK02399.1-2"/>
    <property type="match status" value="1"/>
</dbReference>
<dbReference type="AlphaFoldDB" id="A0A560BC05"/>
<dbReference type="PIRSF" id="PIRSF033271">
    <property type="entry name" value="UCP033271"/>
    <property type="match status" value="1"/>
</dbReference>
<dbReference type="EMBL" id="VITF01000004">
    <property type="protein sequence ID" value="TWA70116.1"/>
    <property type="molecule type" value="Genomic_DNA"/>
</dbReference>
<dbReference type="InterPro" id="IPR051353">
    <property type="entry name" value="Tobamovirus_resist_UPF0261"/>
</dbReference>
<dbReference type="RefSeq" id="WP_145675511.1">
    <property type="nucleotide sequence ID" value="NZ_VITF01000004.1"/>
</dbReference>
<evidence type="ECO:0000259" key="3">
    <source>
        <dbReference type="Pfam" id="PF23189"/>
    </source>
</evidence>
<reference evidence="4 5" key="1">
    <citation type="submission" date="2019-06" db="EMBL/GenBank/DDBJ databases">
        <title>Genomic Encyclopedia of Type Strains, Phase IV (KMG-V): Genome sequencing to study the core and pangenomes of soil and plant-associated prokaryotes.</title>
        <authorList>
            <person name="Whitman W."/>
        </authorList>
    </citation>
    <scope>NUCLEOTIDE SEQUENCE [LARGE SCALE GENOMIC DNA]</scope>
    <source>
        <strain evidence="4 5">BR 11796</strain>
    </source>
</reference>
<dbReference type="PANTHER" id="PTHR31862:SF1">
    <property type="entry name" value="UPF0261 DOMAIN PROTEIN (AFU_ORTHOLOGUE AFUA_1G10120)"/>
    <property type="match status" value="1"/>
</dbReference>
<dbReference type="InterPro" id="IPR056778">
    <property type="entry name" value="UPF0261_C"/>
</dbReference>
<feature type="domain" description="UPF0261" evidence="2">
    <location>
        <begin position="16"/>
        <end position="184"/>
    </location>
</feature>
<comment type="caution">
    <text evidence="4">The sequence shown here is derived from an EMBL/GenBank/DDBJ whole genome shotgun (WGS) entry which is preliminary data.</text>
</comment>
<dbReference type="Gene3D" id="3.40.50.12020">
    <property type="entry name" value="Uncharacterised protein family UPF0261, NN domain"/>
    <property type="match status" value="1"/>
</dbReference>
<dbReference type="HAMAP" id="MF_00677">
    <property type="entry name" value="UPF0261"/>
    <property type="match status" value="1"/>
</dbReference>
<proteinExistence type="inferred from homology"/>
<dbReference type="Proteomes" id="UP000316083">
    <property type="component" value="Unassembled WGS sequence"/>
</dbReference>
<dbReference type="PANTHER" id="PTHR31862">
    <property type="entry name" value="UPF0261 DOMAIN PROTEIN (AFU_ORTHOLOGUE AFUA_1G10120)"/>
    <property type="match status" value="1"/>
</dbReference>
<evidence type="ECO:0000313" key="4">
    <source>
        <dbReference type="EMBL" id="TWA70116.1"/>
    </source>
</evidence>
<evidence type="ECO:0000256" key="1">
    <source>
        <dbReference type="HAMAP-Rule" id="MF_00677"/>
    </source>
</evidence>
<comment type="similarity">
    <text evidence="1">Belongs to the UPF0261 family.</text>
</comment>
<dbReference type="InterPro" id="IPR008322">
    <property type="entry name" value="UPF0261"/>
</dbReference>
<accession>A0A560BC05</accession>
<evidence type="ECO:0000259" key="2">
    <source>
        <dbReference type="Pfam" id="PF06792"/>
    </source>
</evidence>
<dbReference type="InterPro" id="IPR044122">
    <property type="entry name" value="UPF0261_N"/>
</dbReference>
<dbReference type="NCBIfam" id="NF002673">
    <property type="entry name" value="PRK02399.1-1"/>
    <property type="match status" value="1"/>
</dbReference>
<protein>
    <recommendedName>
        <fullName evidence="1">UPF0261 protein FBZ82_104276</fullName>
    </recommendedName>
</protein>
<sequence>MADADADADAERGAATVYVVGCYDTKGIELDYVRGLIAAEGLRTVTVDVGTRPPVVPADVSARDVASCHPDGAEAVLGTDDRGLAVSRMADAFRRFVERRTDVAGMIGLGGSGGTAIVAPGMRTLPVGTPKLIVSTVASGNVASYVGETDLCMMASVTDVAGLNRISRRVLGNAAHAMAGMVARAIPETDTKPALGLTMFGVTTPCVTQLSQALDPAYDCLVFHATGTGGRAMEKLVASGLLAGVLDVTTTEVCDLLMGGVFSAGEERLDAIARAGIPYVGSCGALDMVNFGPRDTVPDRYRDRLFYVHNPQVTLMRTTAEENRAMGAWIGRKLNAFTGPVRFLIPEGGVSVLDAPGQPFHDPEADAALFDALERTVEQTDARRLIRLPHNINDPAFAAALVQAFRDIAAAGHGTTP</sequence>
<evidence type="ECO:0000313" key="5">
    <source>
        <dbReference type="Proteomes" id="UP000316083"/>
    </source>
</evidence>
<dbReference type="CDD" id="cd15488">
    <property type="entry name" value="Tm-1-like"/>
    <property type="match status" value="1"/>
</dbReference>
<dbReference type="Pfam" id="PF06792">
    <property type="entry name" value="UPF0261"/>
    <property type="match status" value="1"/>
</dbReference>
<organism evidence="4 5">
    <name type="scientific">Azospirillum brasilense</name>
    <dbReference type="NCBI Taxonomy" id="192"/>
    <lineage>
        <taxon>Bacteria</taxon>
        <taxon>Pseudomonadati</taxon>
        <taxon>Pseudomonadota</taxon>
        <taxon>Alphaproteobacteria</taxon>
        <taxon>Rhodospirillales</taxon>
        <taxon>Azospirillaceae</taxon>
        <taxon>Azospirillum</taxon>
    </lineage>
</organism>
<feature type="domain" description="UPF0261" evidence="3">
    <location>
        <begin position="192"/>
        <end position="408"/>
    </location>
</feature>